<sequence length="336" mass="38291">MLKTLFSWCKNFPVLKKISVFYSVTLVGFNFWVTPAIGDPFRKINPIEIGEKTEAAFEAMFEEGNYKEARDYLKIAECEEIGEPLIYAMISSLHYLDKNWDSLKLYAQKTTEVAENLIAIDPVRGNIYAATGYFLEGAYIISTEGTLKGAPKALEKLRKVLSHFESAERINSSDPELNLLKGYMDLMLAVNLPFSDISKAIEILENKAYPHHLAYRGLAVAHRDLDDFKKALQYVDKALSEVPENPEVHYLKAQILVAQAREKDNNLSLRKKAKKNFDKALAKSEQMPRRLVAQIFFEQCKNINNIDDRKRSCDSMRDIIRDGSGTWGPQELPALR</sequence>
<dbReference type="HOGENOM" id="CLU_914700_0_0_3"/>
<evidence type="ECO:0000256" key="1">
    <source>
        <dbReference type="PROSITE-ProRule" id="PRU00339"/>
    </source>
</evidence>
<dbReference type="RefSeq" id="WP_011613131.1">
    <property type="nucleotide sequence ID" value="NC_008312.1"/>
</dbReference>
<evidence type="ECO:0000313" key="2">
    <source>
        <dbReference type="EMBL" id="ABG52800.1"/>
    </source>
</evidence>
<gene>
    <name evidence="2" type="ordered locus">Tery_3748</name>
</gene>
<feature type="repeat" description="TPR" evidence="1">
    <location>
        <begin position="212"/>
        <end position="245"/>
    </location>
</feature>
<dbReference type="STRING" id="203124.Tery_3748"/>
<proteinExistence type="predicted"/>
<dbReference type="InterPro" id="IPR011990">
    <property type="entry name" value="TPR-like_helical_dom_sf"/>
</dbReference>
<dbReference type="OrthoDB" id="505056at2"/>
<reference evidence="2" key="1">
    <citation type="submission" date="2006-06" db="EMBL/GenBank/DDBJ databases">
        <title>Complete sequence of Trichodesmium erythraeum IMS101.</title>
        <authorList>
            <consortium name="US DOE Joint Genome Institute"/>
            <person name="Copeland A."/>
            <person name="Lucas S."/>
            <person name="Lapidus A."/>
            <person name="Barry K."/>
            <person name="Detter J.C."/>
            <person name="Glavina del Rio T."/>
            <person name="Hammon N."/>
            <person name="Israni S."/>
            <person name="Dalin E."/>
            <person name="Tice H."/>
            <person name="Pitluck S."/>
            <person name="Kiss H."/>
            <person name="Munk A.C."/>
            <person name="Brettin T."/>
            <person name="Bruce D."/>
            <person name="Han C."/>
            <person name="Tapia R."/>
            <person name="Gilna P."/>
            <person name="Schmutz J."/>
            <person name="Larimer F."/>
            <person name="Land M."/>
            <person name="Hauser L."/>
            <person name="Kyrpides N."/>
            <person name="Kim E."/>
            <person name="Richardson P."/>
        </authorList>
    </citation>
    <scope>NUCLEOTIDE SEQUENCE [LARGE SCALE GENOMIC DNA]</scope>
    <source>
        <strain evidence="2">IMS101</strain>
    </source>
</reference>
<dbReference type="KEGG" id="ter:Tery_3748"/>
<dbReference type="AlphaFoldDB" id="Q10Y74"/>
<dbReference type="InterPro" id="IPR048173">
    <property type="entry name" value="Sll0314-like"/>
</dbReference>
<dbReference type="eggNOG" id="COG0457">
    <property type="taxonomic scope" value="Bacteria"/>
</dbReference>
<name>Q10Y74_TRIEI</name>
<dbReference type="Gene3D" id="1.25.40.10">
    <property type="entry name" value="Tetratricopeptide repeat domain"/>
    <property type="match status" value="1"/>
</dbReference>
<organism evidence="2">
    <name type="scientific">Trichodesmium erythraeum (strain IMS101)</name>
    <dbReference type="NCBI Taxonomy" id="203124"/>
    <lineage>
        <taxon>Bacteria</taxon>
        <taxon>Bacillati</taxon>
        <taxon>Cyanobacteriota</taxon>
        <taxon>Cyanophyceae</taxon>
        <taxon>Oscillatoriophycideae</taxon>
        <taxon>Oscillatoriales</taxon>
        <taxon>Microcoleaceae</taxon>
        <taxon>Trichodesmium</taxon>
    </lineage>
</organism>
<dbReference type="PROSITE" id="PS50005">
    <property type="entry name" value="TPR"/>
    <property type="match status" value="1"/>
</dbReference>
<dbReference type="SUPFAM" id="SSF48452">
    <property type="entry name" value="TPR-like"/>
    <property type="match status" value="1"/>
</dbReference>
<keyword evidence="1" id="KW-0802">TPR repeat</keyword>
<dbReference type="EMBL" id="CP000393">
    <property type="protein sequence ID" value="ABG52800.1"/>
    <property type="molecule type" value="Genomic_DNA"/>
</dbReference>
<dbReference type="NCBIfam" id="NF041522">
    <property type="entry name" value="TPR_sll0314"/>
    <property type="match status" value="1"/>
</dbReference>
<protein>
    <submittedName>
        <fullName evidence="2">Tetratricopeptide TPR_2</fullName>
    </submittedName>
</protein>
<accession>Q10Y74</accession>
<dbReference type="SMART" id="SM00028">
    <property type="entry name" value="TPR"/>
    <property type="match status" value="1"/>
</dbReference>
<dbReference type="Pfam" id="PF14559">
    <property type="entry name" value="TPR_19"/>
    <property type="match status" value="1"/>
</dbReference>
<dbReference type="InterPro" id="IPR019734">
    <property type="entry name" value="TPR_rpt"/>
</dbReference>